<reference evidence="1 2" key="1">
    <citation type="submission" date="2015-02" db="EMBL/GenBank/DDBJ databases">
        <title>Genome Sequence of Jannaschia aquimarina DSM28248, a member of the Roseobacter clade.</title>
        <authorList>
            <person name="Voget S."/>
            <person name="Daniel R."/>
        </authorList>
    </citation>
    <scope>NUCLEOTIDE SEQUENCE [LARGE SCALE GENOMIC DNA]</scope>
    <source>
        <strain evidence="1 2">GSW-M26</strain>
    </source>
</reference>
<dbReference type="AlphaFoldDB" id="A0A0D1CJZ7"/>
<dbReference type="Proteomes" id="UP000032232">
    <property type="component" value="Unassembled WGS sequence"/>
</dbReference>
<dbReference type="EMBL" id="JYFE01000060">
    <property type="protein sequence ID" value="KIT15072.1"/>
    <property type="molecule type" value="Genomic_DNA"/>
</dbReference>
<gene>
    <name evidence="1" type="ORF">jaqu_33980</name>
</gene>
<protein>
    <submittedName>
        <fullName evidence="1">Uncharacterized protein</fullName>
    </submittedName>
</protein>
<dbReference type="RefSeq" id="WP_169746095.1">
    <property type="nucleotide sequence ID" value="NZ_FZPF01000001.1"/>
</dbReference>
<name>A0A0D1CJZ7_9RHOB</name>
<comment type="caution">
    <text evidence="1">The sequence shown here is derived from an EMBL/GenBank/DDBJ whole genome shotgun (WGS) entry which is preliminary data.</text>
</comment>
<evidence type="ECO:0000313" key="1">
    <source>
        <dbReference type="EMBL" id="KIT15072.1"/>
    </source>
</evidence>
<sequence length="45" mass="5053">MTASSHKFLRECLTIRIDRRSRSTDVIDVLSDQSILLTFSNTGPA</sequence>
<evidence type="ECO:0000313" key="2">
    <source>
        <dbReference type="Proteomes" id="UP000032232"/>
    </source>
</evidence>
<keyword evidence="2" id="KW-1185">Reference proteome</keyword>
<organism evidence="1 2">
    <name type="scientific">Jannaschia aquimarina</name>
    <dbReference type="NCBI Taxonomy" id="935700"/>
    <lineage>
        <taxon>Bacteria</taxon>
        <taxon>Pseudomonadati</taxon>
        <taxon>Pseudomonadota</taxon>
        <taxon>Alphaproteobacteria</taxon>
        <taxon>Rhodobacterales</taxon>
        <taxon>Roseobacteraceae</taxon>
        <taxon>Jannaschia</taxon>
    </lineage>
</organism>
<accession>A0A0D1CJZ7</accession>
<proteinExistence type="predicted"/>